<evidence type="ECO:0000256" key="1">
    <source>
        <dbReference type="SAM" id="MobiDB-lite"/>
    </source>
</evidence>
<dbReference type="RefSeq" id="WP_256406974.1">
    <property type="nucleotide sequence ID" value="NZ_CP187151.1"/>
</dbReference>
<proteinExistence type="predicted"/>
<reference evidence="2 3" key="1">
    <citation type="journal article" date="2019" name="Int. J. Syst. Evol. Microbiol.">
        <title>The Global Catalogue of Microorganisms (GCM) 10K type strain sequencing project: providing services to taxonomists for standard genome sequencing and annotation.</title>
        <authorList>
            <consortium name="The Broad Institute Genomics Platform"/>
            <consortium name="The Broad Institute Genome Sequencing Center for Infectious Disease"/>
            <person name="Wu L."/>
            <person name="Ma J."/>
        </authorList>
    </citation>
    <scope>NUCLEOTIDE SEQUENCE [LARGE SCALE GENOMIC DNA]</scope>
    <source>
        <strain evidence="2 3">CGMCC 1.10594</strain>
    </source>
</reference>
<organism evidence="2 3">
    <name type="scientific">Haloplanus ruber</name>
    <dbReference type="NCBI Taxonomy" id="869892"/>
    <lineage>
        <taxon>Archaea</taxon>
        <taxon>Methanobacteriati</taxon>
        <taxon>Methanobacteriota</taxon>
        <taxon>Stenosarchaea group</taxon>
        <taxon>Halobacteria</taxon>
        <taxon>Halobacteriales</taxon>
        <taxon>Haloferacaceae</taxon>
        <taxon>Haloplanus</taxon>
    </lineage>
</organism>
<feature type="compositionally biased region" description="Low complexity" evidence="1">
    <location>
        <begin position="54"/>
        <end position="81"/>
    </location>
</feature>
<dbReference type="EMBL" id="JBHUDL010000003">
    <property type="protein sequence ID" value="MFD1632174.1"/>
    <property type="molecule type" value="Genomic_DNA"/>
</dbReference>
<dbReference type="Proteomes" id="UP001597075">
    <property type="component" value="Unassembled WGS sequence"/>
</dbReference>
<dbReference type="AlphaFoldDB" id="A0ABD6CVU1"/>
<name>A0ABD6CVU1_9EURY</name>
<feature type="region of interest" description="Disordered" evidence="1">
    <location>
        <begin position="43"/>
        <end position="84"/>
    </location>
</feature>
<comment type="caution">
    <text evidence="2">The sequence shown here is derived from an EMBL/GenBank/DDBJ whole genome shotgun (WGS) entry which is preliminary data.</text>
</comment>
<gene>
    <name evidence="2" type="ORF">ACFSBJ_00220</name>
</gene>
<protein>
    <submittedName>
        <fullName evidence="2">Uncharacterized protein</fullName>
    </submittedName>
</protein>
<evidence type="ECO:0000313" key="2">
    <source>
        <dbReference type="EMBL" id="MFD1632174.1"/>
    </source>
</evidence>
<sequence>MGHRIDGDDRAEIDGLRRSEASVTERTRRATLALLGASLAGVAGCNGRGDGEPDTASSTPTATRTPTATATATPTATPTDRFAQPEIPAAYQFRRWLPALWTRPYAEPTRVGYQLVNPADLSFARLRASRGNQSVANSAYNARSEEGIPLAMRYQTDRLEAVVIARGPTSALLDSLEQRGFSQVTTRQGYDVYRADDENGVPRTVYLGGEDWSVYVRGTESVETDLYPDLLATWAGESPTWATASPETRRVFARTYTAADSQAVLFPPSAPGGFDGVGGNMLAGVASTSFPNGDDGDFDTARLQVTLAFTRETSVPLRLVRAVYAGDVDSESRRSLRLSYWPRLTDPTVDYLGDENVVVVAQDVATDRLRRAQSE</sequence>
<accession>A0ABD6CVU1</accession>
<evidence type="ECO:0000313" key="3">
    <source>
        <dbReference type="Proteomes" id="UP001597075"/>
    </source>
</evidence>
<keyword evidence="3" id="KW-1185">Reference proteome</keyword>